<dbReference type="Gene3D" id="3.40.50.720">
    <property type="entry name" value="NAD(P)-binding Rossmann-like Domain"/>
    <property type="match status" value="1"/>
</dbReference>
<sequence>EGVQAVPPTSTHPSSTRSVATSQIIEADCQTSLEQRLPNRLWRAVGMEGLSVGSVLLTGCDGRLGLGLLKGLLEQPSPPRHIFAACLDPQGKAVNEVALGFPNVMILPLASCQGCGHQPVPKPSCPLADVTDPNSIKAAVRKVQEELGSAGLNLLINNTSTTRRSTLATETAENMSLVYTTNTIGPLQTSQAFLPLLKKAAEAEGQHEISCSRAAIINISSILGSIEIAEAWEERQDICYRCSKVPPLRGWGRIWESPPLGFPPPLAMALPDHDGKEGNLSSQAALNMLTKCLALEYGSSGILCVSVDPGHVTPPLEQGMGPVTLEESVQGVLQLLAQLSATSNGTFWDWRGQRLP</sequence>
<accession>A0A835NWW1</accession>
<evidence type="ECO:0000313" key="3">
    <source>
        <dbReference type="Proteomes" id="UP000618051"/>
    </source>
</evidence>
<dbReference type="GO" id="GO:0005737">
    <property type="term" value="C:cytoplasm"/>
    <property type="evidence" value="ECO:0007669"/>
    <property type="project" value="TreeGrafter"/>
</dbReference>
<dbReference type="InterPro" id="IPR051468">
    <property type="entry name" value="Fungal_SecMetab_SDRs"/>
</dbReference>
<protein>
    <submittedName>
        <fullName evidence="1">Uncharacterized protein</fullName>
    </submittedName>
</protein>
<dbReference type="InterPro" id="IPR002347">
    <property type="entry name" value="SDR_fam"/>
</dbReference>
<comment type="caution">
    <text evidence="1">The sequence shown here is derived from an EMBL/GenBank/DDBJ whole genome shotgun (WGS) entry which is preliminary data.</text>
</comment>
<gene>
    <name evidence="2" type="ORF">IHE44_0002350</name>
    <name evidence="1" type="ORF">IHE44_008502</name>
</gene>
<dbReference type="GO" id="GO:0016491">
    <property type="term" value="F:oxidoreductase activity"/>
    <property type="evidence" value="ECO:0007669"/>
    <property type="project" value="TreeGrafter"/>
</dbReference>
<proteinExistence type="predicted"/>
<evidence type="ECO:0000313" key="1">
    <source>
        <dbReference type="EMBL" id="KAG0122764.1"/>
    </source>
</evidence>
<dbReference type="EMBL" id="JADDUC020000012">
    <property type="protein sequence ID" value="KAI1235481.1"/>
    <property type="molecule type" value="Genomic_DNA"/>
</dbReference>
<keyword evidence="3" id="KW-1185">Reference proteome</keyword>
<dbReference type="PANTHER" id="PTHR43544:SF38">
    <property type="entry name" value="C-FACTOR-RELATED"/>
    <property type="match status" value="1"/>
</dbReference>
<organism evidence="1">
    <name type="scientific">Lamprotornis superbus</name>
    <dbReference type="NCBI Taxonomy" id="245042"/>
    <lineage>
        <taxon>Eukaryota</taxon>
        <taxon>Metazoa</taxon>
        <taxon>Chordata</taxon>
        <taxon>Craniata</taxon>
        <taxon>Vertebrata</taxon>
        <taxon>Euteleostomi</taxon>
        <taxon>Archelosauria</taxon>
        <taxon>Archosauria</taxon>
        <taxon>Dinosauria</taxon>
        <taxon>Saurischia</taxon>
        <taxon>Theropoda</taxon>
        <taxon>Coelurosauria</taxon>
        <taxon>Aves</taxon>
        <taxon>Neognathae</taxon>
        <taxon>Neoaves</taxon>
        <taxon>Telluraves</taxon>
        <taxon>Australaves</taxon>
        <taxon>Passeriformes</taxon>
        <taxon>Sturnidae</taxon>
        <taxon>Lamprotornis</taxon>
    </lineage>
</organism>
<feature type="non-terminal residue" evidence="1">
    <location>
        <position position="1"/>
    </location>
</feature>
<feature type="non-terminal residue" evidence="1">
    <location>
        <position position="356"/>
    </location>
</feature>
<dbReference type="AlphaFoldDB" id="A0A835NWW1"/>
<dbReference type="PANTHER" id="PTHR43544">
    <property type="entry name" value="SHORT-CHAIN DEHYDROGENASE/REDUCTASE"/>
    <property type="match status" value="1"/>
</dbReference>
<name>A0A835NWW1_9PASS</name>
<dbReference type="InterPro" id="IPR036291">
    <property type="entry name" value="NAD(P)-bd_dom_sf"/>
</dbReference>
<reference evidence="2" key="3">
    <citation type="submission" date="2022-01" db="EMBL/GenBank/DDBJ databases">
        <authorList>
            <person name="Rubenstein D.R."/>
        </authorList>
    </citation>
    <scope>NUCLEOTIDE SEQUENCE</scope>
    <source>
        <strain evidence="2">SS15</strain>
        <tissue evidence="2">Liver</tissue>
    </source>
</reference>
<reference evidence="2 3" key="2">
    <citation type="journal article" date="2021" name="J. Hered.">
        <title>Feather Gene Expression Elucidates the Developmental Basis of Plumage Iridescence in African Starlings.</title>
        <authorList>
            <person name="Rubenstein D.R."/>
            <person name="Corvelo A."/>
            <person name="MacManes M.D."/>
            <person name="Maia R."/>
            <person name="Narzisi G."/>
            <person name="Rousaki A."/>
            <person name="Vandenabeele P."/>
            <person name="Shawkey M.D."/>
            <person name="Solomon J."/>
        </authorList>
    </citation>
    <scope>NUCLEOTIDE SEQUENCE [LARGE SCALE GENOMIC DNA]</scope>
    <source>
        <strain evidence="2">SS15</strain>
    </source>
</reference>
<evidence type="ECO:0000313" key="2">
    <source>
        <dbReference type="EMBL" id="KAI1235481.1"/>
    </source>
</evidence>
<dbReference type="Proteomes" id="UP000618051">
    <property type="component" value="Unassembled WGS sequence"/>
</dbReference>
<dbReference type="OrthoDB" id="7289984at2759"/>
<dbReference type="SUPFAM" id="SSF51735">
    <property type="entry name" value="NAD(P)-binding Rossmann-fold domains"/>
    <property type="match status" value="1"/>
</dbReference>
<reference evidence="1" key="1">
    <citation type="submission" date="2020-10" db="EMBL/GenBank/DDBJ databases">
        <title>Feather gene expression reveals the developmental basis of iridescence in African starlings.</title>
        <authorList>
            <person name="Rubenstein D.R."/>
        </authorList>
    </citation>
    <scope>NUCLEOTIDE SEQUENCE</scope>
    <source>
        <strain evidence="1">SS15</strain>
        <tissue evidence="1">Liver</tissue>
    </source>
</reference>
<dbReference type="EMBL" id="JADDUC010000033">
    <property type="protein sequence ID" value="KAG0122764.1"/>
    <property type="molecule type" value="Genomic_DNA"/>
</dbReference>
<dbReference type="Pfam" id="PF00106">
    <property type="entry name" value="adh_short"/>
    <property type="match status" value="1"/>
</dbReference>